<keyword evidence="3" id="KW-0677">Repeat</keyword>
<dbReference type="KEGG" id="goe:100908832"/>
<dbReference type="InterPro" id="IPR011989">
    <property type="entry name" value="ARM-like"/>
</dbReference>
<dbReference type="PIRSF" id="PIRSF005673">
    <property type="entry name" value="Importin_alpha"/>
    <property type="match status" value="1"/>
</dbReference>
<feature type="repeat" description="ARM" evidence="6">
    <location>
        <begin position="110"/>
        <end position="152"/>
    </location>
</feature>
<dbReference type="InterPro" id="IPR002652">
    <property type="entry name" value="Importin-a_IBB"/>
</dbReference>
<dbReference type="GO" id="GO:0006606">
    <property type="term" value="P:protein import into nucleus"/>
    <property type="evidence" value="ECO:0007669"/>
    <property type="project" value="InterPro"/>
</dbReference>
<evidence type="ECO:0000256" key="1">
    <source>
        <dbReference type="ARBA" id="ARBA00010394"/>
    </source>
</evidence>
<feature type="repeat" description="ARM" evidence="6">
    <location>
        <begin position="279"/>
        <end position="322"/>
    </location>
</feature>
<reference evidence="9" key="1">
    <citation type="submission" date="2025-08" db="UniProtKB">
        <authorList>
            <consortium name="RefSeq"/>
        </authorList>
    </citation>
    <scope>IDENTIFICATION</scope>
</reference>
<keyword evidence="8" id="KW-1185">Reference proteome</keyword>
<dbReference type="Pfam" id="PF01749">
    <property type="entry name" value="IBB"/>
    <property type="match status" value="1"/>
</dbReference>
<protein>
    <recommendedName>
        <fullName evidence="5">Importin subunit alpha</fullName>
    </recommendedName>
</protein>
<evidence type="ECO:0000313" key="9">
    <source>
        <dbReference type="RefSeq" id="XP_003742068.1"/>
    </source>
</evidence>
<dbReference type="InterPro" id="IPR036975">
    <property type="entry name" value="Importin-a_IBB_sf"/>
</dbReference>
<dbReference type="InterPro" id="IPR016024">
    <property type="entry name" value="ARM-type_fold"/>
</dbReference>
<dbReference type="PROSITE" id="PS51214">
    <property type="entry name" value="IBB"/>
    <property type="match status" value="1"/>
</dbReference>
<dbReference type="SUPFAM" id="SSF48371">
    <property type="entry name" value="ARM repeat"/>
    <property type="match status" value="1"/>
</dbReference>
<proteinExistence type="inferred from homology"/>
<evidence type="ECO:0000259" key="7">
    <source>
        <dbReference type="PROSITE" id="PS51214"/>
    </source>
</evidence>
<dbReference type="PROSITE" id="PS50176">
    <property type="entry name" value="ARM_REPEAT"/>
    <property type="match status" value="3"/>
</dbReference>
<gene>
    <name evidence="9" type="primary">LOC100908832</name>
</gene>
<dbReference type="Pfam" id="PF00514">
    <property type="entry name" value="Arm"/>
    <property type="match status" value="6"/>
</dbReference>
<dbReference type="Gene3D" id="1.25.10.10">
    <property type="entry name" value="Leucine-rich Repeat Variant"/>
    <property type="match status" value="1"/>
</dbReference>
<evidence type="ECO:0000256" key="6">
    <source>
        <dbReference type="PROSITE-ProRule" id="PRU00259"/>
    </source>
</evidence>
<dbReference type="GO" id="GO:0061608">
    <property type="term" value="F:nuclear import signal receptor activity"/>
    <property type="evidence" value="ECO:0007669"/>
    <property type="project" value="InterPro"/>
</dbReference>
<evidence type="ECO:0000256" key="4">
    <source>
        <dbReference type="ARBA" id="ARBA00022927"/>
    </source>
</evidence>
<evidence type="ECO:0000313" key="8">
    <source>
        <dbReference type="Proteomes" id="UP000694867"/>
    </source>
</evidence>
<organism evidence="8 9">
    <name type="scientific">Galendromus occidentalis</name>
    <name type="common">western predatory mite</name>
    <dbReference type="NCBI Taxonomy" id="34638"/>
    <lineage>
        <taxon>Eukaryota</taxon>
        <taxon>Metazoa</taxon>
        <taxon>Ecdysozoa</taxon>
        <taxon>Arthropoda</taxon>
        <taxon>Chelicerata</taxon>
        <taxon>Arachnida</taxon>
        <taxon>Acari</taxon>
        <taxon>Parasitiformes</taxon>
        <taxon>Mesostigmata</taxon>
        <taxon>Gamasina</taxon>
        <taxon>Phytoseioidea</taxon>
        <taxon>Phytoseiidae</taxon>
        <taxon>Typhlodrominae</taxon>
        <taxon>Galendromus</taxon>
    </lineage>
</organism>
<evidence type="ECO:0000256" key="5">
    <source>
        <dbReference type="PIRNR" id="PIRNR005673"/>
    </source>
</evidence>
<dbReference type="Pfam" id="PF16186">
    <property type="entry name" value="Arm_3"/>
    <property type="match status" value="1"/>
</dbReference>
<dbReference type="InterPro" id="IPR000225">
    <property type="entry name" value="Armadillo"/>
</dbReference>
<dbReference type="AlphaFoldDB" id="A0AAJ6QQ00"/>
<feature type="domain" description="IBB" evidence="7">
    <location>
        <begin position="1"/>
        <end position="50"/>
    </location>
</feature>
<dbReference type="Gene3D" id="1.20.5.690">
    <property type="entry name" value="Importin-alpha, importin-beta-binding domain"/>
    <property type="match status" value="1"/>
</dbReference>
<dbReference type="PANTHER" id="PTHR23316">
    <property type="entry name" value="IMPORTIN ALPHA"/>
    <property type="match status" value="1"/>
</dbReference>
<dbReference type="GO" id="GO:0005737">
    <property type="term" value="C:cytoplasm"/>
    <property type="evidence" value="ECO:0007669"/>
    <property type="project" value="InterPro"/>
</dbReference>
<dbReference type="GeneID" id="100908832"/>
<feature type="repeat" description="ARM" evidence="6">
    <location>
        <begin position="194"/>
        <end position="222"/>
    </location>
</feature>
<dbReference type="RefSeq" id="XP_003742068.1">
    <property type="nucleotide sequence ID" value="XM_003742020.1"/>
</dbReference>
<accession>A0AAJ6QQ00</accession>
<name>A0AAJ6QQ00_9ACAR</name>
<keyword evidence="4 5" id="KW-0653">Protein transport</keyword>
<dbReference type="Proteomes" id="UP000694867">
    <property type="component" value="Unplaced"/>
</dbReference>
<keyword evidence="2 5" id="KW-0813">Transport</keyword>
<dbReference type="SMART" id="SM00185">
    <property type="entry name" value="ARM"/>
    <property type="match status" value="8"/>
</dbReference>
<dbReference type="InterPro" id="IPR032413">
    <property type="entry name" value="Arm_3"/>
</dbReference>
<comment type="similarity">
    <text evidence="1 5">Belongs to the importin alpha family.</text>
</comment>
<dbReference type="InterPro" id="IPR024931">
    <property type="entry name" value="Importin_alpha"/>
</dbReference>
<evidence type="ECO:0000256" key="2">
    <source>
        <dbReference type="ARBA" id="ARBA00022448"/>
    </source>
</evidence>
<sequence length="515" mass="57155">MTERLSAYKNRGKREEYMKRMKAEAVELRKAKKDEHLTKRRNLHDHDEVDDLELDDLAFEATDDVLDKLPDIVSALYSEDPERIFEATRISRKILSRKTSPPIDTFINANTIPRFVQLLYAESPALQFEAAWVLTNVASGNESQTRAALEAGISDAFVRLLDSSSPEVVEQVLWGLSNIAGTGAEYRDLLLQMGLLPVLVKLVESTNSRSLLATAAWCVSNLCRKMGSLPEYKALLPAIPVLTKLVQHDMVAVASDACWALSYFTDGSNERIEAVCRAGAVPPIIKLLRNCTDPSVLIPALRVIGNIVTGDDRQTQMVIDAGALSALKNRFEVGAEATKKEVIWALSNVLAGNVVQIEAVLNEGLMEPLIRMLSVGDYKTQLEATWAICNFTCGGTPVQISQLFEYDTIASLCHMLEFVDARLIKAILDAFGNILRAAQSLDSLPDVMNLLDEAGFVDRVEMLQMHELEEIYKRAANLLGLYWNDCSDDDEVIDDINPDGSRRFGIPESFSDIVM</sequence>
<evidence type="ECO:0000256" key="3">
    <source>
        <dbReference type="ARBA" id="ARBA00022737"/>
    </source>
</evidence>